<gene>
    <name evidence="1" type="ORF">M9458_056790</name>
</gene>
<feature type="non-terminal residue" evidence="1">
    <location>
        <position position="83"/>
    </location>
</feature>
<proteinExistence type="predicted"/>
<protein>
    <submittedName>
        <fullName evidence="1">Uncharacterized protein</fullName>
    </submittedName>
</protein>
<accession>A0ABD0MFT4</accession>
<comment type="caution">
    <text evidence="1">The sequence shown here is derived from an EMBL/GenBank/DDBJ whole genome shotgun (WGS) entry which is preliminary data.</text>
</comment>
<keyword evidence="2" id="KW-1185">Reference proteome</keyword>
<dbReference type="Proteomes" id="UP001529510">
    <property type="component" value="Unassembled WGS sequence"/>
</dbReference>
<organism evidence="1 2">
    <name type="scientific">Cirrhinus mrigala</name>
    <name type="common">Mrigala</name>
    <dbReference type="NCBI Taxonomy" id="683832"/>
    <lineage>
        <taxon>Eukaryota</taxon>
        <taxon>Metazoa</taxon>
        <taxon>Chordata</taxon>
        <taxon>Craniata</taxon>
        <taxon>Vertebrata</taxon>
        <taxon>Euteleostomi</taxon>
        <taxon>Actinopterygii</taxon>
        <taxon>Neopterygii</taxon>
        <taxon>Teleostei</taxon>
        <taxon>Ostariophysi</taxon>
        <taxon>Cypriniformes</taxon>
        <taxon>Cyprinidae</taxon>
        <taxon>Labeoninae</taxon>
        <taxon>Labeonini</taxon>
        <taxon>Cirrhinus</taxon>
    </lineage>
</organism>
<dbReference type="EMBL" id="JAMKFB020000718">
    <property type="protein sequence ID" value="KAL0147913.1"/>
    <property type="molecule type" value="Genomic_DNA"/>
</dbReference>
<reference evidence="1 2" key="1">
    <citation type="submission" date="2024-05" db="EMBL/GenBank/DDBJ databases">
        <title>Genome sequencing and assembly of Indian major carp, Cirrhinus mrigala (Hamilton, 1822).</title>
        <authorList>
            <person name="Mohindra V."/>
            <person name="Chowdhury L.M."/>
            <person name="Lal K."/>
            <person name="Jena J.K."/>
        </authorList>
    </citation>
    <scope>NUCLEOTIDE SEQUENCE [LARGE SCALE GENOMIC DNA]</scope>
    <source>
        <strain evidence="1">CM1030</strain>
        <tissue evidence="1">Blood</tissue>
    </source>
</reference>
<dbReference type="AlphaFoldDB" id="A0ABD0MFT4"/>
<name>A0ABD0MFT4_CIRMR</name>
<sequence>MKRELSLHDDGVVQWVLDVQQWAEDSNKRHHYLGHRRNEEKKKLAAAVEDYNRRADPSQKLGPVEDFFTDEAVVWPWEIPSST</sequence>
<evidence type="ECO:0000313" key="1">
    <source>
        <dbReference type="EMBL" id="KAL0147913.1"/>
    </source>
</evidence>
<evidence type="ECO:0000313" key="2">
    <source>
        <dbReference type="Proteomes" id="UP001529510"/>
    </source>
</evidence>